<dbReference type="Proteomes" id="UP000215914">
    <property type="component" value="Unassembled WGS sequence"/>
</dbReference>
<protein>
    <submittedName>
        <fullName evidence="1">Uncharacterized protein</fullName>
    </submittedName>
</protein>
<gene>
    <name evidence="1" type="ORF">HanXRQr2_Chr10g0446591</name>
</gene>
<proteinExistence type="predicted"/>
<reference evidence="1" key="1">
    <citation type="journal article" date="2017" name="Nature">
        <title>The sunflower genome provides insights into oil metabolism, flowering and Asterid evolution.</title>
        <authorList>
            <person name="Badouin H."/>
            <person name="Gouzy J."/>
            <person name="Grassa C.J."/>
            <person name="Murat F."/>
            <person name="Staton S.E."/>
            <person name="Cottret L."/>
            <person name="Lelandais-Briere C."/>
            <person name="Owens G.L."/>
            <person name="Carrere S."/>
            <person name="Mayjonade B."/>
            <person name="Legrand L."/>
            <person name="Gill N."/>
            <person name="Kane N.C."/>
            <person name="Bowers J.E."/>
            <person name="Hubner S."/>
            <person name="Bellec A."/>
            <person name="Berard A."/>
            <person name="Berges H."/>
            <person name="Blanchet N."/>
            <person name="Boniface M.C."/>
            <person name="Brunel D."/>
            <person name="Catrice O."/>
            <person name="Chaidir N."/>
            <person name="Claudel C."/>
            <person name="Donnadieu C."/>
            <person name="Faraut T."/>
            <person name="Fievet G."/>
            <person name="Helmstetter N."/>
            <person name="King M."/>
            <person name="Knapp S.J."/>
            <person name="Lai Z."/>
            <person name="Le Paslier M.C."/>
            <person name="Lippi Y."/>
            <person name="Lorenzon L."/>
            <person name="Mandel J.R."/>
            <person name="Marage G."/>
            <person name="Marchand G."/>
            <person name="Marquand E."/>
            <person name="Bret-Mestries E."/>
            <person name="Morien E."/>
            <person name="Nambeesan S."/>
            <person name="Nguyen T."/>
            <person name="Pegot-Espagnet P."/>
            <person name="Pouilly N."/>
            <person name="Raftis F."/>
            <person name="Sallet E."/>
            <person name="Schiex T."/>
            <person name="Thomas J."/>
            <person name="Vandecasteele C."/>
            <person name="Vares D."/>
            <person name="Vear F."/>
            <person name="Vautrin S."/>
            <person name="Crespi M."/>
            <person name="Mangin B."/>
            <person name="Burke J.M."/>
            <person name="Salse J."/>
            <person name="Munos S."/>
            <person name="Vincourt P."/>
            <person name="Rieseberg L.H."/>
            <person name="Langlade N.B."/>
        </authorList>
    </citation>
    <scope>NUCLEOTIDE SEQUENCE</scope>
    <source>
        <tissue evidence="1">Leaves</tissue>
    </source>
</reference>
<sequence>MFGRWRGGDWKTAEDGGEEVVGRRQKTVERRWLVDGGRRWRKVVVVLWGDRWWFSG</sequence>
<name>A0A9K3N4C4_HELAN</name>
<accession>A0A9K3N4C4</accession>
<evidence type="ECO:0000313" key="1">
    <source>
        <dbReference type="EMBL" id="KAF5786891.1"/>
    </source>
</evidence>
<keyword evidence="2" id="KW-1185">Reference proteome</keyword>
<organism evidence="1 2">
    <name type="scientific">Helianthus annuus</name>
    <name type="common">Common sunflower</name>
    <dbReference type="NCBI Taxonomy" id="4232"/>
    <lineage>
        <taxon>Eukaryota</taxon>
        <taxon>Viridiplantae</taxon>
        <taxon>Streptophyta</taxon>
        <taxon>Embryophyta</taxon>
        <taxon>Tracheophyta</taxon>
        <taxon>Spermatophyta</taxon>
        <taxon>Magnoliopsida</taxon>
        <taxon>eudicotyledons</taxon>
        <taxon>Gunneridae</taxon>
        <taxon>Pentapetalae</taxon>
        <taxon>asterids</taxon>
        <taxon>campanulids</taxon>
        <taxon>Asterales</taxon>
        <taxon>Asteraceae</taxon>
        <taxon>Asteroideae</taxon>
        <taxon>Heliantheae alliance</taxon>
        <taxon>Heliantheae</taxon>
        <taxon>Helianthus</taxon>
    </lineage>
</organism>
<evidence type="ECO:0000313" key="2">
    <source>
        <dbReference type="Proteomes" id="UP000215914"/>
    </source>
</evidence>
<dbReference type="AlphaFoldDB" id="A0A9K3N4C4"/>
<reference evidence="1" key="2">
    <citation type="submission" date="2020-06" db="EMBL/GenBank/DDBJ databases">
        <title>Helianthus annuus Genome sequencing and assembly Release 2.</title>
        <authorList>
            <person name="Gouzy J."/>
            <person name="Langlade N."/>
            <person name="Munos S."/>
        </authorList>
    </citation>
    <scope>NUCLEOTIDE SEQUENCE</scope>
    <source>
        <tissue evidence="1">Leaves</tissue>
    </source>
</reference>
<comment type="caution">
    <text evidence="1">The sequence shown here is derived from an EMBL/GenBank/DDBJ whole genome shotgun (WGS) entry which is preliminary data.</text>
</comment>
<dbReference type="Gramene" id="mRNA:HanXRQr2_Chr10g0446591">
    <property type="protein sequence ID" value="CDS:HanXRQr2_Chr10g0446591.1"/>
    <property type="gene ID" value="HanXRQr2_Chr10g0446591"/>
</dbReference>
<dbReference type="EMBL" id="MNCJ02000325">
    <property type="protein sequence ID" value="KAF5786891.1"/>
    <property type="molecule type" value="Genomic_DNA"/>
</dbReference>